<feature type="compositionally biased region" description="Pro residues" evidence="1">
    <location>
        <begin position="375"/>
        <end position="386"/>
    </location>
</feature>
<dbReference type="InterPro" id="IPR007621">
    <property type="entry name" value="TPM_dom"/>
</dbReference>
<keyword evidence="2" id="KW-0812">Transmembrane</keyword>
<dbReference type="PANTHER" id="PTHR30373:SF2">
    <property type="entry name" value="UPF0603 PROTEIN YGCG"/>
    <property type="match status" value="1"/>
</dbReference>
<dbReference type="RefSeq" id="WP_190943142.1">
    <property type="nucleotide sequence ID" value="NZ_JACJSI010000061.1"/>
</dbReference>
<keyword evidence="5" id="KW-1185">Reference proteome</keyword>
<feature type="transmembrane region" description="Helical" evidence="2">
    <location>
        <begin position="27"/>
        <end position="47"/>
    </location>
</feature>
<feature type="transmembrane region" description="Helical" evidence="2">
    <location>
        <begin position="216"/>
        <end position="237"/>
    </location>
</feature>
<organism evidence="4 5">
    <name type="scientific">Nostoc flagelliforme FACHB-838</name>
    <dbReference type="NCBI Taxonomy" id="2692904"/>
    <lineage>
        <taxon>Bacteria</taxon>
        <taxon>Bacillati</taxon>
        <taxon>Cyanobacteriota</taxon>
        <taxon>Cyanophyceae</taxon>
        <taxon>Nostocales</taxon>
        <taxon>Nostocaceae</taxon>
        <taxon>Nostoc</taxon>
    </lineage>
</organism>
<accession>A0ABR8DVR0</accession>
<gene>
    <name evidence="4" type="ORF">H6G97_24190</name>
</gene>
<dbReference type="Proteomes" id="UP000623440">
    <property type="component" value="Unassembled WGS sequence"/>
</dbReference>
<dbReference type="PANTHER" id="PTHR30373">
    <property type="entry name" value="UPF0603 PROTEIN YGCG"/>
    <property type="match status" value="1"/>
</dbReference>
<evidence type="ECO:0000313" key="5">
    <source>
        <dbReference type="Proteomes" id="UP000623440"/>
    </source>
</evidence>
<keyword evidence="2" id="KW-1133">Transmembrane helix</keyword>
<feature type="region of interest" description="Disordered" evidence="1">
    <location>
        <begin position="372"/>
        <end position="420"/>
    </location>
</feature>
<feature type="domain" description="TPM" evidence="3">
    <location>
        <begin position="63"/>
        <end position="186"/>
    </location>
</feature>
<sequence>MAIKVSSKAFWLEVKAIKFNLLKPKRIFWGSVFSSVLLLFPISGLAVTVQEVPNPRKEYGGWVTDMAGILNEDTEAQINQMVSELEAKKGMEMAVVTVPETNSAASPKTFATELFNFWGIGKKRQDNGVLVLISVGDRRVEIETGYGVEAILPDAKVGNIIDTQIIPHFKKGDFADGTLAGTKALIVVLKSDQPSSESQVTPPDTQATPNNTGNGIVWGVLAGGGILTLAAGSGVYLTRPRKIFIAPEGRTHKSEGNYTFLCADCQKPMKQVDDSTVQSYLNKPEITAQKLGSIKFQGWKCLSCTHKTTGNGFHIVGQQSHSSRFRQCPQCHDLTLTHDEKTVQSPTQASTGKRLITDECHNCSYYNQREEIIPRLPPPPPPPPPSSSWGSGGGFSGGGGAGGGSFGGGSSGGGGAGGSW</sequence>
<comment type="caution">
    <text evidence="4">The sequence shown here is derived from an EMBL/GenBank/DDBJ whole genome shotgun (WGS) entry which is preliminary data.</text>
</comment>
<evidence type="ECO:0000259" key="3">
    <source>
        <dbReference type="Pfam" id="PF04536"/>
    </source>
</evidence>
<proteinExistence type="predicted"/>
<dbReference type="Pfam" id="PF04536">
    <property type="entry name" value="TPM_phosphatase"/>
    <property type="match status" value="1"/>
</dbReference>
<reference evidence="4 5" key="1">
    <citation type="journal article" date="2020" name="ISME J.">
        <title>Comparative genomics reveals insights into cyanobacterial evolution and habitat adaptation.</title>
        <authorList>
            <person name="Chen M.Y."/>
            <person name="Teng W.K."/>
            <person name="Zhao L."/>
            <person name="Hu C.X."/>
            <person name="Zhou Y.K."/>
            <person name="Han B.P."/>
            <person name="Song L.R."/>
            <person name="Shu W.S."/>
        </authorList>
    </citation>
    <scope>NUCLEOTIDE SEQUENCE [LARGE SCALE GENOMIC DNA]</scope>
    <source>
        <strain evidence="4 5">FACHB-838</strain>
    </source>
</reference>
<evidence type="ECO:0000313" key="4">
    <source>
        <dbReference type="EMBL" id="MBD2532514.1"/>
    </source>
</evidence>
<dbReference type="Gene3D" id="3.10.310.50">
    <property type="match status" value="1"/>
</dbReference>
<dbReference type="EMBL" id="JACJSI010000061">
    <property type="protein sequence ID" value="MBD2532514.1"/>
    <property type="molecule type" value="Genomic_DNA"/>
</dbReference>
<keyword evidence="2" id="KW-0472">Membrane</keyword>
<evidence type="ECO:0000256" key="2">
    <source>
        <dbReference type="SAM" id="Phobius"/>
    </source>
</evidence>
<feature type="compositionally biased region" description="Gly residues" evidence="1">
    <location>
        <begin position="390"/>
        <end position="420"/>
    </location>
</feature>
<evidence type="ECO:0000256" key="1">
    <source>
        <dbReference type="SAM" id="MobiDB-lite"/>
    </source>
</evidence>
<protein>
    <submittedName>
        <fullName evidence="4">TPM domain-containing protein</fullName>
    </submittedName>
</protein>
<name>A0ABR8DVR0_9NOSO</name>